<dbReference type="PANTHER" id="PTHR22684:SF0">
    <property type="entry name" value="RIBOSOME QUALITY CONTROL COMPLEX SUBUNIT TCF25"/>
    <property type="match status" value="1"/>
</dbReference>
<gene>
    <name evidence="2" type="ORF">ACJMK2_009879</name>
</gene>
<feature type="region of interest" description="Disordered" evidence="1">
    <location>
        <begin position="596"/>
        <end position="615"/>
    </location>
</feature>
<dbReference type="Pfam" id="PF04910">
    <property type="entry name" value="Tcf25"/>
    <property type="match status" value="1"/>
</dbReference>
<evidence type="ECO:0000313" key="2">
    <source>
        <dbReference type="EMBL" id="KAL3859671.1"/>
    </source>
</evidence>
<feature type="region of interest" description="Disordered" evidence="1">
    <location>
        <begin position="557"/>
        <end position="588"/>
    </location>
</feature>
<feature type="compositionally biased region" description="Basic and acidic residues" evidence="1">
    <location>
        <begin position="74"/>
        <end position="87"/>
    </location>
</feature>
<feature type="compositionally biased region" description="Basic and acidic residues" evidence="1">
    <location>
        <begin position="110"/>
        <end position="126"/>
    </location>
</feature>
<evidence type="ECO:0000313" key="3">
    <source>
        <dbReference type="Proteomes" id="UP001634394"/>
    </source>
</evidence>
<dbReference type="Proteomes" id="UP001634394">
    <property type="component" value="Unassembled WGS sequence"/>
</dbReference>
<dbReference type="EMBL" id="JBJQND010000012">
    <property type="protein sequence ID" value="KAL3859671.1"/>
    <property type="molecule type" value="Genomic_DNA"/>
</dbReference>
<reference evidence="2 3" key="1">
    <citation type="submission" date="2024-11" db="EMBL/GenBank/DDBJ databases">
        <title>Chromosome-level genome assembly of the freshwater bivalve Anodonta woodiana.</title>
        <authorList>
            <person name="Chen X."/>
        </authorList>
    </citation>
    <scope>NUCLEOTIDE SEQUENCE [LARGE SCALE GENOMIC DNA]</scope>
    <source>
        <strain evidence="2">MN2024</strain>
        <tissue evidence="2">Gills</tissue>
    </source>
</reference>
<dbReference type="PANTHER" id="PTHR22684">
    <property type="entry name" value="NULP1-RELATED"/>
    <property type="match status" value="1"/>
</dbReference>
<sequence length="662" mass="75677">MSNRALRRLRGKELEIPDLPEGVPATDNQEDSDVDNSDGPVPGVSQYQRKKTKIANPFELLNEDKDGIQLNSDSEEHTEVTAVHSEETPASNTEKKKKKKKKKKGKVKSKREENINDSKKEAEDDIETSLREVNRLLGHVSVRGEGEINSHMNDRTAADFRSLLFVEHKNLNPDTELRRIFGSRVIQAEQSRRRMRMRGRQRISWLTQPKENWPSLGKTGLSMRQTESKGNDLYFVFEHSPQYQQVQLRFYDAVESLNPQNIANILQEHPYHIDALIQLSEVFRMSEDMQMASELIERAMFGMEMAFHPMFSLTTGTSRLEFKRRENRALYLALFKHITNIGQRGCYRTALEFCKLLLSLDPVDDPMCVLLMIDFYALRAKQYDYLIKLFEEWEGHRNLSQLPNFAFSVSLAMFHLNQEGGDLSKADAMLQKNLLMFPSLLIPLLDKCNIQPDKSVAAHPFFGPVAEYSQPPALKQLIALYIGRCKSCWKEPEVVTWLERNVKATLQRVEDKDPLMADYKSKRLSRYQGTPRNIYRHILISEVPDATTTLPPDVASTVLSYDPLPPLDSESGYSRPDRPRRPNLNGNPLSLFLRSLLPNFNPDAPAPEEEGAAGGQRLRQGVGALMDAMRDLLNNIRPIDPPVENQHGEGEGEEEENDFEVD</sequence>
<organism evidence="2 3">
    <name type="scientific">Sinanodonta woodiana</name>
    <name type="common">Chinese pond mussel</name>
    <name type="synonym">Anodonta woodiana</name>
    <dbReference type="NCBI Taxonomy" id="1069815"/>
    <lineage>
        <taxon>Eukaryota</taxon>
        <taxon>Metazoa</taxon>
        <taxon>Spiralia</taxon>
        <taxon>Lophotrochozoa</taxon>
        <taxon>Mollusca</taxon>
        <taxon>Bivalvia</taxon>
        <taxon>Autobranchia</taxon>
        <taxon>Heteroconchia</taxon>
        <taxon>Palaeoheterodonta</taxon>
        <taxon>Unionida</taxon>
        <taxon>Unionoidea</taxon>
        <taxon>Unionidae</taxon>
        <taxon>Unioninae</taxon>
        <taxon>Sinanodonta</taxon>
    </lineage>
</organism>
<dbReference type="InterPro" id="IPR006994">
    <property type="entry name" value="TCF25/Rqc1"/>
</dbReference>
<feature type="region of interest" description="Disordered" evidence="1">
    <location>
        <begin position="633"/>
        <end position="662"/>
    </location>
</feature>
<dbReference type="AlphaFoldDB" id="A0ABD3VDK6"/>
<keyword evidence="3" id="KW-1185">Reference proteome</keyword>
<evidence type="ECO:0000256" key="1">
    <source>
        <dbReference type="SAM" id="MobiDB-lite"/>
    </source>
</evidence>
<name>A0ABD3VDK6_SINWO</name>
<protein>
    <recommendedName>
        <fullName evidence="4">Transcription factor 25</fullName>
    </recommendedName>
</protein>
<accession>A0ABD3VDK6</accession>
<feature type="compositionally biased region" description="Basic residues" evidence="1">
    <location>
        <begin position="1"/>
        <end position="10"/>
    </location>
</feature>
<evidence type="ECO:0008006" key="4">
    <source>
        <dbReference type="Google" id="ProtNLM"/>
    </source>
</evidence>
<feature type="region of interest" description="Disordered" evidence="1">
    <location>
        <begin position="1"/>
        <end position="126"/>
    </location>
</feature>
<feature type="compositionally biased region" description="Acidic residues" evidence="1">
    <location>
        <begin position="651"/>
        <end position="662"/>
    </location>
</feature>
<feature type="compositionally biased region" description="Basic residues" evidence="1">
    <location>
        <begin position="95"/>
        <end position="109"/>
    </location>
</feature>
<comment type="caution">
    <text evidence="2">The sequence shown here is derived from an EMBL/GenBank/DDBJ whole genome shotgun (WGS) entry which is preliminary data.</text>
</comment>
<proteinExistence type="predicted"/>